<evidence type="ECO:0000313" key="2">
    <source>
        <dbReference type="Proteomes" id="UP001165960"/>
    </source>
</evidence>
<name>A0ACC2TMZ0_9FUNG</name>
<keyword evidence="2" id="KW-1185">Reference proteome</keyword>
<organism evidence="1 2">
    <name type="scientific">Entomophthora muscae</name>
    <dbReference type="NCBI Taxonomy" id="34485"/>
    <lineage>
        <taxon>Eukaryota</taxon>
        <taxon>Fungi</taxon>
        <taxon>Fungi incertae sedis</taxon>
        <taxon>Zoopagomycota</taxon>
        <taxon>Entomophthoromycotina</taxon>
        <taxon>Entomophthoromycetes</taxon>
        <taxon>Entomophthorales</taxon>
        <taxon>Entomophthoraceae</taxon>
        <taxon>Entomophthora</taxon>
    </lineage>
</organism>
<dbReference type="Proteomes" id="UP001165960">
    <property type="component" value="Unassembled WGS sequence"/>
</dbReference>
<dbReference type="EMBL" id="QTSX02002352">
    <property type="protein sequence ID" value="KAJ9075903.1"/>
    <property type="molecule type" value="Genomic_DNA"/>
</dbReference>
<accession>A0ACC2TMZ0</accession>
<protein>
    <submittedName>
        <fullName evidence="1">Uncharacterized protein</fullName>
    </submittedName>
</protein>
<reference evidence="1" key="1">
    <citation type="submission" date="2022-04" db="EMBL/GenBank/DDBJ databases">
        <title>Genome of the entomopathogenic fungus Entomophthora muscae.</title>
        <authorList>
            <person name="Elya C."/>
            <person name="Lovett B.R."/>
            <person name="Lee E."/>
            <person name="Macias A.M."/>
            <person name="Hajek A.E."/>
            <person name="De Bivort B.L."/>
            <person name="Kasson M.T."/>
            <person name="De Fine Licht H.H."/>
            <person name="Stajich J.E."/>
        </authorList>
    </citation>
    <scope>NUCLEOTIDE SEQUENCE</scope>
    <source>
        <strain evidence="1">Berkeley</strain>
    </source>
</reference>
<evidence type="ECO:0000313" key="1">
    <source>
        <dbReference type="EMBL" id="KAJ9075903.1"/>
    </source>
</evidence>
<comment type="caution">
    <text evidence="1">The sequence shown here is derived from an EMBL/GenBank/DDBJ whole genome shotgun (WGS) entry which is preliminary data.</text>
</comment>
<proteinExistence type="predicted"/>
<gene>
    <name evidence="1" type="ORF">DSO57_1031230</name>
</gene>
<sequence>MSALTPHLADQPTPWLSTFGRLLVAHPVEPDPPPETTPMNQHPLPHKSCFLALWAFYTMSAMSGYP</sequence>